<feature type="transmembrane region" description="Helical" evidence="1">
    <location>
        <begin position="104"/>
        <end position="123"/>
    </location>
</feature>
<accession>A0ABQ5YCA2</accession>
<feature type="transmembrane region" description="Helical" evidence="1">
    <location>
        <begin position="12"/>
        <end position="31"/>
    </location>
</feature>
<keyword evidence="1" id="KW-0812">Transmembrane</keyword>
<dbReference type="Pfam" id="PF05232">
    <property type="entry name" value="BTP"/>
    <property type="match status" value="2"/>
</dbReference>
<feature type="domain" description="Chlorhexidine efflux transporter" evidence="2">
    <location>
        <begin position="71"/>
        <end position="133"/>
    </location>
</feature>
<feature type="domain" description="Chlorhexidine efflux transporter" evidence="2">
    <location>
        <begin position="4"/>
        <end position="65"/>
    </location>
</feature>
<evidence type="ECO:0000256" key="1">
    <source>
        <dbReference type="SAM" id="Phobius"/>
    </source>
</evidence>
<keyword evidence="4" id="KW-1185">Reference proteome</keyword>
<feature type="transmembrane region" description="Helical" evidence="1">
    <location>
        <begin position="80"/>
        <end position="98"/>
    </location>
</feature>
<dbReference type="EMBL" id="BSOG01000001">
    <property type="protein sequence ID" value="GLR12067.1"/>
    <property type="molecule type" value="Genomic_DNA"/>
</dbReference>
<reference evidence="4" key="1">
    <citation type="journal article" date="2019" name="Int. J. Syst. Evol. Microbiol.">
        <title>The Global Catalogue of Microorganisms (GCM) 10K type strain sequencing project: providing services to taxonomists for standard genome sequencing and annotation.</title>
        <authorList>
            <consortium name="The Broad Institute Genomics Platform"/>
            <consortium name="The Broad Institute Genome Sequencing Center for Infectious Disease"/>
            <person name="Wu L."/>
            <person name="Ma J."/>
        </authorList>
    </citation>
    <scope>NUCLEOTIDE SEQUENCE [LARGE SCALE GENOMIC DNA]</scope>
    <source>
        <strain evidence="4">NBRC 110044</strain>
    </source>
</reference>
<evidence type="ECO:0000259" key="2">
    <source>
        <dbReference type="Pfam" id="PF05232"/>
    </source>
</evidence>
<dbReference type="RefSeq" id="WP_284195205.1">
    <property type="nucleotide sequence ID" value="NZ_BSOG01000001.1"/>
</dbReference>
<dbReference type="InterPro" id="IPR007896">
    <property type="entry name" value="BTP_bacteria"/>
</dbReference>
<sequence length="147" mass="16731">MQGPLRKIIQAISYEAIAMLVITPAMALVYQQQLAHSAALSLMISTVALGWNMLFNLLFEAWERRQSRRERTFWRRTLHATGFEGGLVILLVPLMAWWLQISLIQALFADIALFVFFFFYAFAFQWGFDRVFGVPDSAQAAAATHAV</sequence>
<keyword evidence="1" id="KW-1133">Transmembrane helix</keyword>
<gene>
    <name evidence="3" type="ORF">GCM10007907_08570</name>
</gene>
<proteinExistence type="predicted"/>
<dbReference type="Proteomes" id="UP001156706">
    <property type="component" value="Unassembled WGS sequence"/>
</dbReference>
<feature type="transmembrane region" description="Helical" evidence="1">
    <location>
        <begin position="37"/>
        <end position="59"/>
    </location>
</feature>
<dbReference type="InterPro" id="IPR058208">
    <property type="entry name" value="PACE"/>
</dbReference>
<protein>
    <recommendedName>
        <fullName evidence="2">Chlorhexidine efflux transporter domain-containing protein</fullName>
    </recommendedName>
</protein>
<name>A0ABQ5YCA2_9NEIS</name>
<organism evidence="3 4">
    <name type="scientific">Chitinimonas prasina</name>
    <dbReference type="NCBI Taxonomy" id="1434937"/>
    <lineage>
        <taxon>Bacteria</taxon>
        <taxon>Pseudomonadati</taxon>
        <taxon>Pseudomonadota</taxon>
        <taxon>Betaproteobacteria</taxon>
        <taxon>Neisseriales</taxon>
        <taxon>Chitinibacteraceae</taxon>
        <taxon>Chitinimonas</taxon>
    </lineage>
</organism>
<evidence type="ECO:0000313" key="3">
    <source>
        <dbReference type="EMBL" id="GLR12067.1"/>
    </source>
</evidence>
<keyword evidence="1" id="KW-0472">Membrane</keyword>
<comment type="caution">
    <text evidence="3">The sequence shown here is derived from an EMBL/GenBank/DDBJ whole genome shotgun (WGS) entry which is preliminary data.</text>
</comment>
<dbReference type="NCBIfam" id="NF033664">
    <property type="entry name" value="PACE_transport"/>
    <property type="match status" value="1"/>
</dbReference>
<evidence type="ECO:0000313" key="4">
    <source>
        <dbReference type="Proteomes" id="UP001156706"/>
    </source>
</evidence>